<dbReference type="Pfam" id="PF00194">
    <property type="entry name" value="Carb_anhydrase"/>
    <property type="match status" value="1"/>
</dbReference>
<comment type="cofactor">
    <cofactor evidence="4">
        <name>Zn(2+)</name>
        <dbReference type="ChEBI" id="CHEBI:29105"/>
    </cofactor>
</comment>
<comment type="catalytic activity">
    <reaction evidence="4">
        <text>hydrogencarbonate + H(+) = CO2 + H2O</text>
        <dbReference type="Rhea" id="RHEA:10748"/>
        <dbReference type="ChEBI" id="CHEBI:15377"/>
        <dbReference type="ChEBI" id="CHEBI:15378"/>
        <dbReference type="ChEBI" id="CHEBI:16526"/>
        <dbReference type="ChEBI" id="CHEBI:17544"/>
        <dbReference type="EC" id="4.2.1.1"/>
    </reaction>
</comment>
<dbReference type="EnsemblMetazoa" id="GPAI016846-RA">
    <property type="protein sequence ID" value="GPAI016846-PA"/>
    <property type="gene ID" value="GPAI016846"/>
</dbReference>
<feature type="chain" id="PRO_5025095027" description="Carbonic anhydrase" evidence="4">
    <location>
        <begin position="23"/>
        <end position="352"/>
    </location>
</feature>
<dbReference type="GO" id="GO:0004089">
    <property type="term" value="F:carbonate dehydratase activity"/>
    <property type="evidence" value="ECO:0007669"/>
    <property type="project" value="UniProtKB-UniRule"/>
</dbReference>
<keyword evidence="4" id="KW-0732">Signal</keyword>
<comment type="function">
    <text evidence="4">Reversible hydration of carbon dioxide.</text>
</comment>
<keyword evidence="7" id="KW-1185">Reference proteome</keyword>
<protein>
    <recommendedName>
        <fullName evidence="4">Carbonic anhydrase</fullName>
        <ecNumber evidence="4">4.2.1.1</ecNumber>
    </recommendedName>
</protein>
<dbReference type="VEuPathDB" id="VectorBase:GPAI016846"/>
<organism evidence="6 7">
    <name type="scientific">Glossina pallidipes</name>
    <name type="common">Tsetse fly</name>
    <dbReference type="NCBI Taxonomy" id="7398"/>
    <lineage>
        <taxon>Eukaryota</taxon>
        <taxon>Metazoa</taxon>
        <taxon>Ecdysozoa</taxon>
        <taxon>Arthropoda</taxon>
        <taxon>Hexapoda</taxon>
        <taxon>Insecta</taxon>
        <taxon>Pterygota</taxon>
        <taxon>Neoptera</taxon>
        <taxon>Endopterygota</taxon>
        <taxon>Diptera</taxon>
        <taxon>Brachycera</taxon>
        <taxon>Muscomorpha</taxon>
        <taxon>Hippoboscoidea</taxon>
        <taxon>Glossinidae</taxon>
        <taxon>Glossina</taxon>
    </lineage>
</organism>
<dbReference type="EC" id="4.2.1.1" evidence="4"/>
<evidence type="ECO:0000256" key="2">
    <source>
        <dbReference type="ARBA" id="ARBA00022723"/>
    </source>
</evidence>
<dbReference type="InterPro" id="IPR023561">
    <property type="entry name" value="Carbonic_anhydrase_a-class"/>
</dbReference>
<dbReference type="PANTHER" id="PTHR18952">
    <property type="entry name" value="CARBONIC ANHYDRASE"/>
    <property type="match status" value="1"/>
</dbReference>
<proteinExistence type="inferred from homology"/>
<evidence type="ECO:0000256" key="4">
    <source>
        <dbReference type="RuleBase" id="RU367011"/>
    </source>
</evidence>
<dbReference type="InterPro" id="IPR036398">
    <property type="entry name" value="CA_dom_sf"/>
</dbReference>
<dbReference type="SMART" id="SM01057">
    <property type="entry name" value="Carb_anhydrase"/>
    <property type="match status" value="1"/>
</dbReference>
<dbReference type="GO" id="GO:0008270">
    <property type="term" value="F:zinc ion binding"/>
    <property type="evidence" value="ECO:0007669"/>
    <property type="project" value="UniProtKB-UniRule"/>
</dbReference>
<dbReference type="Proteomes" id="UP000092445">
    <property type="component" value="Unassembled WGS sequence"/>
</dbReference>
<dbReference type="PROSITE" id="PS51144">
    <property type="entry name" value="ALPHA_CA_2"/>
    <property type="match status" value="1"/>
</dbReference>
<dbReference type="PROSITE" id="PS00162">
    <property type="entry name" value="ALPHA_CA_1"/>
    <property type="match status" value="1"/>
</dbReference>
<dbReference type="STRING" id="7398.A0A1A9ZJJ5"/>
<evidence type="ECO:0000259" key="5">
    <source>
        <dbReference type="PROSITE" id="PS51144"/>
    </source>
</evidence>
<evidence type="ECO:0000313" key="7">
    <source>
        <dbReference type="Proteomes" id="UP000092445"/>
    </source>
</evidence>
<reference evidence="7" key="1">
    <citation type="submission" date="2014-03" db="EMBL/GenBank/DDBJ databases">
        <authorList>
            <person name="Aksoy S."/>
            <person name="Warren W."/>
            <person name="Wilson R.K."/>
        </authorList>
    </citation>
    <scope>NUCLEOTIDE SEQUENCE [LARGE SCALE GENOMIC DNA]</scope>
    <source>
        <strain evidence="7">IAEA</strain>
    </source>
</reference>
<comment type="similarity">
    <text evidence="1 4">Belongs to the alpha-carbonic anhydrase family.</text>
</comment>
<keyword evidence="3 4" id="KW-0862">Zinc</keyword>
<dbReference type="InterPro" id="IPR018338">
    <property type="entry name" value="Carbonic_anhydrase_a-class_CS"/>
</dbReference>
<name>A0A1A9ZJJ5_GLOPL</name>
<dbReference type="GO" id="GO:0005737">
    <property type="term" value="C:cytoplasm"/>
    <property type="evidence" value="ECO:0007669"/>
    <property type="project" value="TreeGrafter"/>
</dbReference>
<evidence type="ECO:0000313" key="6">
    <source>
        <dbReference type="EnsemblMetazoa" id="GPAI016846-PA"/>
    </source>
</evidence>
<feature type="domain" description="Alpha-carbonic anhydrase" evidence="5">
    <location>
        <begin position="45"/>
        <end position="305"/>
    </location>
</feature>
<keyword evidence="4" id="KW-0456">Lyase</keyword>
<feature type="signal peptide" evidence="4">
    <location>
        <begin position="1"/>
        <end position="22"/>
    </location>
</feature>
<dbReference type="InterPro" id="IPR001148">
    <property type="entry name" value="CA_dom"/>
</dbReference>
<dbReference type="CDD" id="cd00326">
    <property type="entry name" value="alpha_CA"/>
    <property type="match status" value="1"/>
</dbReference>
<dbReference type="AlphaFoldDB" id="A0A1A9ZJJ5"/>
<keyword evidence="2 4" id="KW-0479">Metal-binding</keyword>
<dbReference type="SUPFAM" id="SSF51069">
    <property type="entry name" value="Carbonic anhydrase"/>
    <property type="match status" value="1"/>
</dbReference>
<dbReference type="PANTHER" id="PTHR18952:SF137">
    <property type="entry name" value="CARBONIC ANHYDRASE"/>
    <property type="match status" value="1"/>
</dbReference>
<evidence type="ECO:0000256" key="3">
    <source>
        <dbReference type="ARBA" id="ARBA00022833"/>
    </source>
</evidence>
<evidence type="ECO:0000256" key="1">
    <source>
        <dbReference type="ARBA" id="ARBA00010718"/>
    </source>
</evidence>
<reference evidence="6" key="2">
    <citation type="submission" date="2020-05" db="UniProtKB">
        <authorList>
            <consortium name="EnsemblMetazoa"/>
        </authorList>
    </citation>
    <scope>IDENTIFICATION</scope>
    <source>
        <strain evidence="6">IAEA</strain>
    </source>
</reference>
<dbReference type="Gene3D" id="3.10.200.10">
    <property type="entry name" value="Alpha carbonic anhydrase"/>
    <property type="match status" value="1"/>
</dbReference>
<accession>A0A1A9ZJJ5</accession>
<sequence>MSFPVFNYFYPHLLLFLPLAMGALINNDYNDNNSNHIMSRSPTNEHISYDNTKDWPIKYPECVGNRQSPIEISHRQAIDIEAPPIWFGLYDVPMAKPIVLHNSGHTVQFQVPTTSLGRGRPFITGGRLQGKYVVEQTHFHWGSAGRKGSEHALNGRRYDLEMHIVHYDAKHGNVNVAKNFANGIAVIAVLFQVAKRLDVDQPGLEVILKNLKDVQVADTSVTATEIFSLGSLLANVDRADFYTYQGSLTTPPCTETVTWIVFAHVLPILRSDLKKFWDLKDSKGNRYVNTRSLQSNLDRNVYHIGHFTVRGSAWNFGGFIIKHIETLDNLHPMDEVFISKGQACALGSIQEV</sequence>